<dbReference type="KEGG" id="pti:PHATRDRAFT_48881"/>
<dbReference type="GeneID" id="7194959"/>
<dbReference type="InParanoid" id="B7G8Q0"/>
<dbReference type="HOGENOM" id="CLU_461163_0_0_1"/>
<dbReference type="RefSeq" id="XP_002183510.1">
    <property type="nucleotide sequence ID" value="XM_002183474.1"/>
</dbReference>
<sequence length="592" mass="66671">MVQIRREDVRRRSRAFGRSFVGFLRFLLVSALIPMLFLVRFWWTTHHGIPGLAVDNNLRMPPLQVNDNDPADPVSAGTQLDDDSVDVPSRPIISDVARKGDNVKDNQPSASSISSTLFDFLNDFDFTKRIPLGSDVVELYHCNVPKVLSEPLRRSNFTAWAEPLVNDAVAASIKAAARTGVSSKQPTGLTSSEIDLMRKEFVLEILEMYANAQGLCDFEMYQVPSVPITTPNLEAIQTRIRVLELDAVERRDENLARIIFVIVAFRDVDHLERLLHAIHLPQHVITIQLERRTESAFVAAVHNLVQEYENVFVLQFGTVLYKTDSVSMINYRIMQWITLELELEYDFYVTLDGASFPLIDATSLAQTLALSPRRIWLGEMTQKGAVVNDESQSVLLKQKRLIFTAGAPKLHKRLPRRTFDDNSIPQRIRAAMTRKTNSGNQGIYRREIVSLLLESAAVRELFAISKYGCCCCLEERNWVAALTLIGCQTEALEQPSIFQVWGGAMTCGSSMNNAVLSRNESLCYRTEDATRSTGTNRTASTTADFLGNETWDYLQDAKAQGIFFARKFSSDDPSSVQLLEQIEDQLWSSKAD</sequence>
<dbReference type="SMR" id="B7G8Q0"/>
<evidence type="ECO:0000256" key="1">
    <source>
        <dbReference type="SAM" id="MobiDB-lite"/>
    </source>
</evidence>
<keyword evidence="2" id="KW-0472">Membrane</keyword>
<keyword evidence="2" id="KW-1133">Transmembrane helix</keyword>
<name>B7G8Q0_PHATC</name>
<organism evidence="3 4">
    <name type="scientific">Phaeodactylum tricornutum (strain CCAP 1055/1)</name>
    <dbReference type="NCBI Taxonomy" id="556484"/>
    <lineage>
        <taxon>Eukaryota</taxon>
        <taxon>Sar</taxon>
        <taxon>Stramenopiles</taxon>
        <taxon>Ochrophyta</taxon>
        <taxon>Bacillariophyta</taxon>
        <taxon>Bacillariophyceae</taxon>
        <taxon>Bacillariophycidae</taxon>
        <taxon>Naviculales</taxon>
        <taxon>Phaeodactylaceae</taxon>
        <taxon>Phaeodactylum</taxon>
    </lineage>
</organism>
<keyword evidence="2" id="KW-0812">Transmembrane</keyword>
<reference evidence="3 4" key="1">
    <citation type="journal article" date="2008" name="Nature">
        <title>The Phaeodactylum genome reveals the evolutionary history of diatom genomes.</title>
        <authorList>
            <person name="Bowler C."/>
            <person name="Allen A.E."/>
            <person name="Badger J.H."/>
            <person name="Grimwood J."/>
            <person name="Jabbari K."/>
            <person name="Kuo A."/>
            <person name="Maheswari U."/>
            <person name="Martens C."/>
            <person name="Maumus F."/>
            <person name="Otillar R.P."/>
            <person name="Rayko E."/>
            <person name="Salamov A."/>
            <person name="Vandepoele K."/>
            <person name="Beszteri B."/>
            <person name="Gruber A."/>
            <person name="Heijde M."/>
            <person name="Katinka M."/>
            <person name="Mock T."/>
            <person name="Valentin K."/>
            <person name="Verret F."/>
            <person name="Berges J.A."/>
            <person name="Brownlee C."/>
            <person name="Cadoret J.P."/>
            <person name="Chiovitti A."/>
            <person name="Choi C.J."/>
            <person name="Coesel S."/>
            <person name="De Martino A."/>
            <person name="Detter J.C."/>
            <person name="Durkin C."/>
            <person name="Falciatore A."/>
            <person name="Fournet J."/>
            <person name="Haruta M."/>
            <person name="Huysman M.J."/>
            <person name="Jenkins B.D."/>
            <person name="Jiroutova K."/>
            <person name="Jorgensen R.E."/>
            <person name="Joubert Y."/>
            <person name="Kaplan A."/>
            <person name="Kroger N."/>
            <person name="Kroth P.G."/>
            <person name="La Roche J."/>
            <person name="Lindquist E."/>
            <person name="Lommer M."/>
            <person name="Martin-Jezequel V."/>
            <person name="Lopez P.J."/>
            <person name="Lucas S."/>
            <person name="Mangogna M."/>
            <person name="McGinnis K."/>
            <person name="Medlin L.K."/>
            <person name="Montsant A."/>
            <person name="Oudot-Le Secq M.P."/>
            <person name="Napoli C."/>
            <person name="Obornik M."/>
            <person name="Parker M.S."/>
            <person name="Petit J.L."/>
            <person name="Porcel B.M."/>
            <person name="Poulsen N."/>
            <person name="Robison M."/>
            <person name="Rychlewski L."/>
            <person name="Rynearson T.A."/>
            <person name="Schmutz J."/>
            <person name="Shapiro H."/>
            <person name="Siaut M."/>
            <person name="Stanley M."/>
            <person name="Sussman M.R."/>
            <person name="Taylor A.R."/>
            <person name="Vardi A."/>
            <person name="von Dassow P."/>
            <person name="Vyverman W."/>
            <person name="Willis A."/>
            <person name="Wyrwicz L.S."/>
            <person name="Rokhsar D.S."/>
            <person name="Weissenbach J."/>
            <person name="Armbrust E.V."/>
            <person name="Green B.R."/>
            <person name="Van de Peer Y."/>
            <person name="Grigoriev I.V."/>
        </authorList>
    </citation>
    <scope>NUCLEOTIDE SEQUENCE [LARGE SCALE GENOMIC DNA]</scope>
    <source>
        <strain evidence="3 4">CCAP 1055/1</strain>
    </source>
</reference>
<dbReference type="AlphaFoldDB" id="B7G8Q0"/>
<gene>
    <name evidence="3" type="ORF">PHATRDRAFT_48881</name>
</gene>
<proteinExistence type="predicted"/>
<keyword evidence="4" id="KW-1185">Reference proteome</keyword>
<reference evidence="4" key="2">
    <citation type="submission" date="2008-08" db="EMBL/GenBank/DDBJ databases">
        <authorList>
            <consortium name="Diatom Consortium"/>
            <person name="Grigoriev I."/>
            <person name="Grimwood J."/>
            <person name="Kuo A."/>
            <person name="Otillar R.P."/>
            <person name="Salamov A."/>
            <person name="Detter J.C."/>
            <person name="Lindquist E."/>
            <person name="Shapiro H."/>
            <person name="Lucas S."/>
            <person name="Glavina del Rio T."/>
            <person name="Pitluck S."/>
            <person name="Rokhsar D."/>
            <person name="Bowler C."/>
        </authorList>
    </citation>
    <scope>GENOME REANNOTATION</scope>
    <source>
        <strain evidence="4">CCAP 1055/1</strain>
    </source>
</reference>
<dbReference type="Proteomes" id="UP000000759">
    <property type="component" value="Chromosome 19"/>
</dbReference>
<protein>
    <submittedName>
        <fullName evidence="3">Uncharacterized protein</fullName>
    </submittedName>
</protein>
<evidence type="ECO:0000313" key="4">
    <source>
        <dbReference type="Proteomes" id="UP000000759"/>
    </source>
</evidence>
<dbReference type="PaxDb" id="2850-Phatr48881"/>
<evidence type="ECO:0000256" key="2">
    <source>
        <dbReference type="SAM" id="Phobius"/>
    </source>
</evidence>
<feature type="transmembrane region" description="Helical" evidence="2">
    <location>
        <begin position="20"/>
        <end position="43"/>
    </location>
</feature>
<accession>B7G8Q0</accession>
<feature type="region of interest" description="Disordered" evidence="1">
    <location>
        <begin position="63"/>
        <end position="86"/>
    </location>
</feature>
<dbReference type="OrthoDB" id="2019572at2759"/>
<evidence type="ECO:0000313" key="3">
    <source>
        <dbReference type="EMBL" id="EEC45210.1"/>
    </source>
</evidence>
<dbReference type="EMBL" id="CM000621">
    <property type="protein sequence ID" value="EEC45210.1"/>
    <property type="molecule type" value="Genomic_DNA"/>
</dbReference>